<gene>
    <name evidence="2" type="ORF">Pma05_67820</name>
</gene>
<comment type="caution">
    <text evidence="2">The sequence shown here is derived from an EMBL/GenBank/DDBJ whole genome shotgun (WGS) entry which is preliminary data.</text>
</comment>
<keyword evidence="1" id="KW-1133">Transmembrane helix</keyword>
<evidence type="ECO:0000313" key="2">
    <source>
        <dbReference type="EMBL" id="GIH00210.1"/>
    </source>
</evidence>
<dbReference type="SUPFAM" id="SSF53850">
    <property type="entry name" value="Periplasmic binding protein-like II"/>
    <property type="match status" value="1"/>
</dbReference>
<organism evidence="2 3">
    <name type="scientific">Plantactinospora mayteni</name>
    <dbReference type="NCBI Taxonomy" id="566021"/>
    <lineage>
        <taxon>Bacteria</taxon>
        <taxon>Bacillati</taxon>
        <taxon>Actinomycetota</taxon>
        <taxon>Actinomycetes</taxon>
        <taxon>Micromonosporales</taxon>
        <taxon>Micromonosporaceae</taxon>
        <taxon>Plantactinospora</taxon>
    </lineage>
</organism>
<sequence>MDDRLAQELAATLTQAQDALPAADPGAIGTIRRRYRRKRRQRAGLASLAVAVLVLAVTLTGAELTRGVPPAPPADEGARGTIRVWAITQPGTEPALRKLVNRYNRSAGVDVDLTTFGNEEYKEKLREVGSPDGPDVFASWGGAKLTRLASEGRLVDLTPLRDEPGVGGRFLPSALAGGVVDGRQYGIPMGGTQPVVLFYHKGVFAEAGVRPPGSYAELLSLVETFKARKVTPISLGGAQGWTELMWVMYLAERIGGPSTTADIVAGRPGAWSKPAVAQALREARALAERGAFGADFASTSYDDGTASGLLASGRAAMQLMGTWEYPTQLARNPDFVAGGDLGFVPFPTVSGGVGDPADLVGVPTNYFSVVAGGRHSAAAVEFVRAVASDDYLDALVADGEVPPVADAADRLRGTEHAAFATSVHELVTRAPSYGLAWDQALEPATATALVDNLRRLFQAELSPEQFAAAMAETG</sequence>
<dbReference type="PANTHER" id="PTHR43649">
    <property type="entry name" value="ARABINOSE-BINDING PROTEIN-RELATED"/>
    <property type="match status" value="1"/>
</dbReference>
<keyword evidence="1" id="KW-0472">Membrane</keyword>
<feature type="transmembrane region" description="Helical" evidence="1">
    <location>
        <begin position="43"/>
        <end position="62"/>
    </location>
</feature>
<evidence type="ECO:0000256" key="1">
    <source>
        <dbReference type="SAM" id="Phobius"/>
    </source>
</evidence>
<reference evidence="2 3" key="1">
    <citation type="submission" date="2021-01" db="EMBL/GenBank/DDBJ databases">
        <title>Whole genome shotgun sequence of Plantactinospora mayteni NBRC 109088.</title>
        <authorList>
            <person name="Komaki H."/>
            <person name="Tamura T."/>
        </authorList>
    </citation>
    <scope>NUCLEOTIDE SEQUENCE [LARGE SCALE GENOMIC DNA]</scope>
    <source>
        <strain evidence="2 3">NBRC 109088</strain>
    </source>
</reference>
<evidence type="ECO:0000313" key="3">
    <source>
        <dbReference type="Proteomes" id="UP000621500"/>
    </source>
</evidence>
<dbReference type="Pfam" id="PF01547">
    <property type="entry name" value="SBP_bac_1"/>
    <property type="match status" value="1"/>
</dbReference>
<dbReference type="InterPro" id="IPR050490">
    <property type="entry name" value="Bact_solute-bd_prot1"/>
</dbReference>
<accession>A0ABQ4EZY2</accession>
<keyword evidence="3" id="KW-1185">Reference proteome</keyword>
<keyword evidence="1" id="KW-0812">Transmembrane</keyword>
<protein>
    <submittedName>
        <fullName evidence="2">Sugar ABC transporter substrate-binding protein</fullName>
    </submittedName>
</protein>
<dbReference type="Gene3D" id="3.40.190.10">
    <property type="entry name" value="Periplasmic binding protein-like II"/>
    <property type="match status" value="2"/>
</dbReference>
<dbReference type="EMBL" id="BONX01000051">
    <property type="protein sequence ID" value="GIH00210.1"/>
    <property type="molecule type" value="Genomic_DNA"/>
</dbReference>
<dbReference type="InterPro" id="IPR006059">
    <property type="entry name" value="SBP"/>
</dbReference>
<name>A0ABQ4EZY2_9ACTN</name>
<dbReference type="PANTHER" id="PTHR43649:SF14">
    <property type="entry name" value="BLR3389 PROTEIN"/>
    <property type="match status" value="1"/>
</dbReference>
<dbReference type="Proteomes" id="UP000621500">
    <property type="component" value="Unassembled WGS sequence"/>
</dbReference>
<proteinExistence type="predicted"/>